<protein>
    <submittedName>
        <fullName evidence="2">Alpha/beta hydrolase</fullName>
    </submittedName>
</protein>
<proteinExistence type="predicted"/>
<name>A0A2R4SWX8_9ACTN</name>
<dbReference type="PANTHER" id="PTHR43798">
    <property type="entry name" value="MONOACYLGLYCEROL LIPASE"/>
    <property type="match status" value="1"/>
</dbReference>
<feature type="domain" description="AB hydrolase-1" evidence="1">
    <location>
        <begin position="37"/>
        <end position="282"/>
    </location>
</feature>
<dbReference type="Proteomes" id="UP000244201">
    <property type="component" value="Chromosome"/>
</dbReference>
<dbReference type="InterPro" id="IPR029058">
    <property type="entry name" value="AB_hydrolase_fold"/>
</dbReference>
<dbReference type="KEGG" id="slk:SLUN_03160"/>
<dbReference type="GO" id="GO:0016020">
    <property type="term" value="C:membrane"/>
    <property type="evidence" value="ECO:0007669"/>
    <property type="project" value="TreeGrafter"/>
</dbReference>
<evidence type="ECO:0000313" key="3">
    <source>
        <dbReference type="Proteomes" id="UP000244201"/>
    </source>
</evidence>
<dbReference type="RefSeq" id="WP_108147060.1">
    <property type="nucleotide sequence ID" value="NZ_CP026304.1"/>
</dbReference>
<dbReference type="GO" id="GO:0016787">
    <property type="term" value="F:hydrolase activity"/>
    <property type="evidence" value="ECO:0007669"/>
    <property type="project" value="UniProtKB-KW"/>
</dbReference>
<dbReference type="InterPro" id="IPR000073">
    <property type="entry name" value="AB_hydrolase_1"/>
</dbReference>
<evidence type="ECO:0000313" key="2">
    <source>
        <dbReference type="EMBL" id="AVZ71369.1"/>
    </source>
</evidence>
<keyword evidence="2" id="KW-0378">Hydrolase</keyword>
<dbReference type="InterPro" id="IPR050266">
    <property type="entry name" value="AB_hydrolase_sf"/>
</dbReference>
<reference evidence="2 3" key="1">
    <citation type="submission" date="2018-01" db="EMBL/GenBank/DDBJ databases">
        <title>Complete genome sequence of Streptomyces lunaelactis MM109T, a Ferroverdin A producer isolated from cave moonmilk deposits.</title>
        <authorList>
            <person name="Naome A."/>
            <person name="Martinet L."/>
            <person name="Maciejewska M."/>
            <person name="Anderssen S."/>
            <person name="Adam D."/>
            <person name="Tenconi E."/>
            <person name="Deflandre B."/>
            <person name="Arguelles-Arias A."/>
            <person name="Calusinska M."/>
            <person name="Copieters W."/>
            <person name="Karim L."/>
            <person name="Hanikenne M."/>
            <person name="Baurain D."/>
            <person name="van Wezel G."/>
            <person name="Smargiasso N."/>
            <person name="de Pauw E."/>
            <person name="Delfosse P."/>
            <person name="Rigali S."/>
        </authorList>
    </citation>
    <scope>NUCLEOTIDE SEQUENCE [LARGE SCALE GENOMIC DNA]</scope>
    <source>
        <strain evidence="2 3">MM109</strain>
    </source>
</reference>
<dbReference type="Pfam" id="PF00561">
    <property type="entry name" value="Abhydrolase_1"/>
    <property type="match status" value="1"/>
</dbReference>
<dbReference type="InterPro" id="IPR000639">
    <property type="entry name" value="Epox_hydrolase-like"/>
</dbReference>
<gene>
    <name evidence="2" type="ORF">SLUN_03160</name>
</gene>
<dbReference type="PANTHER" id="PTHR43798:SF33">
    <property type="entry name" value="HYDROLASE, PUTATIVE (AFU_ORTHOLOGUE AFUA_2G14860)-RELATED"/>
    <property type="match status" value="1"/>
</dbReference>
<dbReference type="PRINTS" id="PR00412">
    <property type="entry name" value="EPOXHYDRLASE"/>
</dbReference>
<dbReference type="AlphaFoldDB" id="A0A2R4SWX8"/>
<dbReference type="OrthoDB" id="9796770at2"/>
<sequence>MTTSATDPLAAGTHTVEIDGVVQRYHVHGTGPVCVAHSGGPGIVWEYLRMPALERHLTIVYPEPIGSGASGRLPSHPHGYTRPRYSRFLGALIEHLGVPEVHLLGHSHGGFVAQYHTLHHPERVAGVILYDSAPLTGPEHAAEAMRLVQLFAARHADHPELPEVLTAFQAIPTISDDARMTVVVRGLIPSYFADYWGRQEEFAPLRASVRATHISGLDENLSPHVIDDREDLGSLTVPTLVVVGRHDVICGVRWAEELHRLIPGSELLILENSGHFGHLEEPEAFSQAVTRFVTAAARSTADLPSASLVAQLGHLVEAGTDGPT</sequence>
<evidence type="ECO:0000259" key="1">
    <source>
        <dbReference type="Pfam" id="PF00561"/>
    </source>
</evidence>
<organism evidence="2 3">
    <name type="scientific">Streptomyces lunaelactis</name>
    <dbReference type="NCBI Taxonomy" id="1535768"/>
    <lineage>
        <taxon>Bacteria</taxon>
        <taxon>Bacillati</taxon>
        <taxon>Actinomycetota</taxon>
        <taxon>Actinomycetes</taxon>
        <taxon>Kitasatosporales</taxon>
        <taxon>Streptomycetaceae</taxon>
        <taxon>Streptomyces</taxon>
    </lineage>
</organism>
<dbReference type="SUPFAM" id="SSF53474">
    <property type="entry name" value="alpha/beta-Hydrolases"/>
    <property type="match status" value="1"/>
</dbReference>
<accession>A0A2R4SWX8</accession>
<keyword evidence="3" id="KW-1185">Reference proteome</keyword>
<dbReference type="EMBL" id="CP026304">
    <property type="protein sequence ID" value="AVZ71369.1"/>
    <property type="molecule type" value="Genomic_DNA"/>
</dbReference>
<dbReference type="GeneID" id="55654269"/>
<dbReference type="Gene3D" id="3.40.50.1820">
    <property type="entry name" value="alpha/beta hydrolase"/>
    <property type="match status" value="1"/>
</dbReference>